<feature type="domain" description="Peptidase M15A C-terminal" evidence="3">
    <location>
        <begin position="135"/>
        <end position="226"/>
    </location>
</feature>
<dbReference type="RefSeq" id="WP_178933677.1">
    <property type="nucleotide sequence ID" value="NZ_JACBAZ010000006.1"/>
</dbReference>
<accession>A0A851GHL5</accession>
<dbReference type="SUPFAM" id="SSF55166">
    <property type="entry name" value="Hedgehog/DD-peptidase"/>
    <property type="match status" value="1"/>
</dbReference>
<evidence type="ECO:0000313" key="5">
    <source>
        <dbReference type="Proteomes" id="UP000557872"/>
    </source>
</evidence>
<reference evidence="4 5" key="1">
    <citation type="submission" date="2020-07" db="EMBL/GenBank/DDBJ databases">
        <title>Roseicoccus Jingziensis gen. nov., sp. nov., isolated from coastal seawater.</title>
        <authorList>
            <person name="Feng X."/>
        </authorList>
    </citation>
    <scope>NUCLEOTIDE SEQUENCE [LARGE SCALE GENOMIC DNA]</scope>
    <source>
        <strain evidence="4 5">N1E253</strain>
    </source>
</reference>
<dbReference type="Gene3D" id="3.30.1380.10">
    <property type="match status" value="1"/>
</dbReference>
<protein>
    <submittedName>
        <fullName evidence="4">DUF882 domain-containing protein</fullName>
    </submittedName>
</protein>
<dbReference type="InterPro" id="IPR009045">
    <property type="entry name" value="Zn_M74/Hedgehog-like"/>
</dbReference>
<evidence type="ECO:0000259" key="3">
    <source>
        <dbReference type="Pfam" id="PF08291"/>
    </source>
</evidence>
<keyword evidence="5" id="KW-1185">Reference proteome</keyword>
<sequence length="234" mass="25707">MPQPASKHPTDHPTDHTQTPIIPSKDTFFVNGGIPLCLRASASTSRRKFLAMAGLTAVGAMAGSTGVRAALFSTMSDKPVPGIPHAWVQAKGTDVLRYANYIQSLNLRNVTPRMVLAPHFKTRGRTSNTLPPKSQWKSIANTLKVVDKMVVKMGSPLREITSAYRSPRYNRAVGGKSRSYHMQNLALDLKFKGVSAYHAQYVAKQLRKQGVFKGGVGRYPSFTHIDTRGTNVSW</sequence>
<feature type="transmembrane region" description="Helical" evidence="2">
    <location>
        <begin position="49"/>
        <end position="71"/>
    </location>
</feature>
<keyword evidence="2" id="KW-1133">Transmembrane helix</keyword>
<keyword evidence="2" id="KW-0812">Transmembrane</keyword>
<gene>
    <name evidence="4" type="ORF">HW115_14580</name>
</gene>
<dbReference type="AlphaFoldDB" id="A0A851GHL5"/>
<evidence type="ECO:0000256" key="2">
    <source>
        <dbReference type="SAM" id="Phobius"/>
    </source>
</evidence>
<organism evidence="4 5">
    <name type="scientific">Oceaniferula marina</name>
    <dbReference type="NCBI Taxonomy" id="2748318"/>
    <lineage>
        <taxon>Bacteria</taxon>
        <taxon>Pseudomonadati</taxon>
        <taxon>Verrucomicrobiota</taxon>
        <taxon>Verrucomicrobiia</taxon>
        <taxon>Verrucomicrobiales</taxon>
        <taxon>Verrucomicrobiaceae</taxon>
        <taxon>Oceaniferula</taxon>
    </lineage>
</organism>
<comment type="caution">
    <text evidence="4">The sequence shown here is derived from an EMBL/GenBank/DDBJ whole genome shotgun (WGS) entry which is preliminary data.</text>
</comment>
<dbReference type="EMBL" id="JACBAZ010000006">
    <property type="protein sequence ID" value="NWK56846.1"/>
    <property type="molecule type" value="Genomic_DNA"/>
</dbReference>
<dbReference type="InterPro" id="IPR006311">
    <property type="entry name" value="TAT_signal"/>
</dbReference>
<name>A0A851GHL5_9BACT</name>
<dbReference type="Pfam" id="PF08291">
    <property type="entry name" value="Peptidase_M15_3"/>
    <property type="match status" value="1"/>
</dbReference>
<dbReference type="PROSITE" id="PS51318">
    <property type="entry name" value="TAT"/>
    <property type="match status" value="1"/>
</dbReference>
<dbReference type="Proteomes" id="UP000557872">
    <property type="component" value="Unassembled WGS sequence"/>
</dbReference>
<proteinExistence type="predicted"/>
<keyword evidence="2" id="KW-0472">Membrane</keyword>
<evidence type="ECO:0000256" key="1">
    <source>
        <dbReference type="SAM" id="MobiDB-lite"/>
    </source>
</evidence>
<evidence type="ECO:0000313" key="4">
    <source>
        <dbReference type="EMBL" id="NWK56846.1"/>
    </source>
</evidence>
<feature type="region of interest" description="Disordered" evidence="1">
    <location>
        <begin position="1"/>
        <end position="21"/>
    </location>
</feature>
<dbReference type="InterPro" id="IPR013230">
    <property type="entry name" value="Peptidase_M15A_C"/>
</dbReference>